<dbReference type="EMBL" id="CP064030">
    <property type="protein sequence ID" value="QRN51937.1"/>
    <property type="molecule type" value="Genomic_DNA"/>
</dbReference>
<reference evidence="1 2" key="1">
    <citation type="submission" date="2020-10" db="EMBL/GenBank/DDBJ databases">
        <title>Phylogeny of dyella-like bacteria.</title>
        <authorList>
            <person name="Fu J."/>
        </authorList>
    </citation>
    <scope>NUCLEOTIDE SEQUENCE [LARGE SCALE GENOMIC DNA]</scope>
    <source>
        <strain evidence="1 2">DHOB09</strain>
    </source>
</reference>
<dbReference type="SUPFAM" id="SSF51735">
    <property type="entry name" value="NAD(P)-binding Rossmann-fold domains"/>
    <property type="match status" value="1"/>
</dbReference>
<keyword evidence="2" id="KW-1185">Reference proteome</keyword>
<dbReference type="Proteomes" id="UP000663181">
    <property type="component" value="Chromosome"/>
</dbReference>
<dbReference type="RefSeq" id="WP_188799259.1">
    <property type="nucleotide sequence ID" value="NZ_BMIZ01000001.1"/>
</dbReference>
<accession>A0ABX7GNC6</accession>
<proteinExistence type="predicted"/>
<dbReference type="PANTHER" id="PTHR14097:SF8">
    <property type="entry name" value="NAD(P)-BINDING DOMAIN-CONTAINING PROTEIN"/>
    <property type="match status" value="1"/>
</dbReference>
<dbReference type="Gene3D" id="3.40.50.720">
    <property type="entry name" value="NAD(P)-binding Rossmann-like Domain"/>
    <property type="match status" value="1"/>
</dbReference>
<dbReference type="InterPro" id="IPR036291">
    <property type="entry name" value="NAD(P)-bd_dom_sf"/>
</dbReference>
<name>A0ABX7GNC6_9GAMM</name>
<evidence type="ECO:0000313" key="2">
    <source>
        <dbReference type="Proteomes" id="UP000663181"/>
    </source>
</evidence>
<protein>
    <submittedName>
        <fullName evidence="1">NAD(P)H-binding protein</fullName>
    </submittedName>
</protein>
<gene>
    <name evidence="1" type="ORF">ISN74_10420</name>
</gene>
<sequence length="225" mass="24571">MNVLLFGATGMVGQGVLRECLSAPDVALVQTVGRTTAGQQHPRLREIVLADLFHCDAIAGDLKGFDACFFCLGVSSAGMQEIDYERLTYDLTLSVARMLASLNPGMTFVYVSGAGTDSTGQGRQMWARVKGRTENALRQLPFKAVYLFRPGIIQPLHGIRSKTSSYQFFYSLTQPLLTPLRKLFPNAILSTQIMGQAMLNAVRRGAPKAVLESRDIRTLAQSIPA</sequence>
<dbReference type="PANTHER" id="PTHR14097">
    <property type="entry name" value="OXIDOREDUCTASE HTATIP2"/>
    <property type="match status" value="1"/>
</dbReference>
<evidence type="ECO:0000313" key="1">
    <source>
        <dbReference type="EMBL" id="QRN51937.1"/>
    </source>
</evidence>
<organism evidence="1 2">
    <name type="scientific">Dyella caseinilytica</name>
    <dbReference type="NCBI Taxonomy" id="1849581"/>
    <lineage>
        <taxon>Bacteria</taxon>
        <taxon>Pseudomonadati</taxon>
        <taxon>Pseudomonadota</taxon>
        <taxon>Gammaproteobacteria</taxon>
        <taxon>Lysobacterales</taxon>
        <taxon>Rhodanobacteraceae</taxon>
        <taxon>Dyella</taxon>
    </lineage>
</organism>